<dbReference type="AlphaFoldDB" id="A0A444J1J3"/>
<protein>
    <submittedName>
        <fullName evidence="1">Uncharacterized protein</fullName>
    </submittedName>
</protein>
<dbReference type="EMBL" id="MTKO01000043">
    <property type="protein sequence ID" value="RWX47029.1"/>
    <property type="molecule type" value="Genomic_DNA"/>
</dbReference>
<evidence type="ECO:0000313" key="1">
    <source>
        <dbReference type="EMBL" id="RWX47029.1"/>
    </source>
</evidence>
<evidence type="ECO:0000313" key="2">
    <source>
        <dbReference type="Proteomes" id="UP000287853"/>
    </source>
</evidence>
<sequence length="50" mass="5422">MEKTAEAGNPASYFQFAAERGNTGVNVEISPVKAAYKKMWQAEANEDITG</sequence>
<keyword evidence="2" id="KW-1185">Reference proteome</keyword>
<name>A0A444J1J3_9BACT</name>
<organism evidence="1 2">
    <name type="scientific">Candidatus Electrothrix aarhusensis</name>
    <dbReference type="NCBI Taxonomy" id="1859131"/>
    <lineage>
        <taxon>Bacteria</taxon>
        <taxon>Pseudomonadati</taxon>
        <taxon>Thermodesulfobacteriota</taxon>
        <taxon>Desulfobulbia</taxon>
        <taxon>Desulfobulbales</taxon>
        <taxon>Desulfobulbaceae</taxon>
        <taxon>Candidatus Electrothrix</taxon>
    </lineage>
</organism>
<comment type="caution">
    <text evidence="1">The sequence shown here is derived from an EMBL/GenBank/DDBJ whole genome shotgun (WGS) entry which is preliminary data.</text>
</comment>
<reference evidence="1 2" key="1">
    <citation type="submission" date="2017-01" db="EMBL/GenBank/DDBJ databases">
        <title>The cable genome- insights into the physiology and evolution of filamentous bacteria capable of sulfide oxidation via long distance electron transfer.</title>
        <authorList>
            <person name="Schreiber L."/>
            <person name="Bjerg J.T."/>
            <person name="Boggild A."/>
            <person name="Van De Vossenberg J."/>
            <person name="Meysman F."/>
            <person name="Nielsen L.P."/>
            <person name="Schramm A."/>
            <person name="Kjeldsen K.U."/>
        </authorList>
    </citation>
    <scope>NUCLEOTIDE SEQUENCE [LARGE SCALE GENOMIC DNA]</scope>
    <source>
        <strain evidence="1">MCF</strain>
    </source>
</reference>
<dbReference type="Proteomes" id="UP000287853">
    <property type="component" value="Unassembled WGS sequence"/>
</dbReference>
<accession>A0A444J1J3</accession>
<gene>
    <name evidence="1" type="ORF">H206_02795</name>
</gene>
<proteinExistence type="predicted"/>